<dbReference type="Proteomes" id="UP000621540">
    <property type="component" value="Unassembled WGS sequence"/>
</dbReference>
<dbReference type="PANTHER" id="PTHR12358:SF106">
    <property type="entry name" value="LIPID KINASE YEGS"/>
    <property type="match status" value="1"/>
</dbReference>
<proteinExistence type="inferred from homology"/>
<evidence type="ECO:0000256" key="3">
    <source>
        <dbReference type="ARBA" id="ARBA00022516"/>
    </source>
</evidence>
<dbReference type="RefSeq" id="WP_186982455.1">
    <property type="nucleotide sequence ID" value="NZ_JACOQH010000007.1"/>
</dbReference>
<dbReference type="NCBIfam" id="TIGR00147">
    <property type="entry name" value="YegS/Rv2252/BmrU family lipid kinase"/>
    <property type="match status" value="1"/>
</dbReference>
<evidence type="ECO:0000256" key="7">
    <source>
        <dbReference type="ARBA" id="ARBA00023209"/>
    </source>
</evidence>
<keyword evidence="7" id="KW-0594">Phospholipid biosynthesis</keyword>
<evidence type="ECO:0000259" key="9">
    <source>
        <dbReference type="PROSITE" id="PS50146"/>
    </source>
</evidence>
<dbReference type="SUPFAM" id="SSF111331">
    <property type="entry name" value="NAD kinase/diacylglycerol kinase-like"/>
    <property type="match status" value="1"/>
</dbReference>
<dbReference type="Pfam" id="PF00781">
    <property type="entry name" value="DAGK_cat"/>
    <property type="match status" value="1"/>
</dbReference>
<keyword evidence="11" id="KW-1185">Reference proteome</keyword>
<dbReference type="PANTHER" id="PTHR12358">
    <property type="entry name" value="SPHINGOSINE KINASE"/>
    <property type="match status" value="1"/>
</dbReference>
<reference evidence="10 11" key="1">
    <citation type="submission" date="2020-08" db="EMBL/GenBank/DDBJ databases">
        <title>Genome public.</title>
        <authorList>
            <person name="Liu C."/>
            <person name="Sun Q."/>
        </authorList>
    </citation>
    <scope>NUCLEOTIDE SEQUENCE [LARGE SCALE GENOMIC DNA]</scope>
    <source>
        <strain evidence="10 11">BX0805</strain>
    </source>
</reference>
<dbReference type="InterPro" id="IPR050187">
    <property type="entry name" value="Lipid_Phosphate_FormReg"/>
</dbReference>
<gene>
    <name evidence="10" type="ORF">H8Z76_10555</name>
</gene>
<protein>
    <submittedName>
        <fullName evidence="10">YegS/Rv2252/BmrU family lipid kinase</fullName>
    </submittedName>
</protein>
<dbReference type="InterPro" id="IPR016064">
    <property type="entry name" value="NAD/diacylglycerol_kinase_sf"/>
</dbReference>
<evidence type="ECO:0000256" key="5">
    <source>
        <dbReference type="ARBA" id="ARBA00022842"/>
    </source>
</evidence>
<evidence type="ECO:0000313" key="10">
    <source>
        <dbReference type="EMBL" id="MBC5754446.1"/>
    </source>
</evidence>
<keyword evidence="6" id="KW-0443">Lipid metabolism</keyword>
<keyword evidence="10" id="KW-0808">Transferase</keyword>
<dbReference type="GO" id="GO:0016301">
    <property type="term" value="F:kinase activity"/>
    <property type="evidence" value="ECO:0007669"/>
    <property type="project" value="UniProtKB-KW"/>
</dbReference>
<comment type="caution">
    <text evidence="10">The sequence shown here is derived from an EMBL/GenBank/DDBJ whole genome shotgun (WGS) entry which is preliminary data.</text>
</comment>
<dbReference type="PROSITE" id="PS50146">
    <property type="entry name" value="DAGK"/>
    <property type="match status" value="1"/>
</dbReference>
<keyword evidence="3" id="KW-0444">Lipid biosynthesis</keyword>
<evidence type="ECO:0000256" key="1">
    <source>
        <dbReference type="ARBA" id="ARBA00001946"/>
    </source>
</evidence>
<dbReference type="Gene3D" id="3.40.50.10330">
    <property type="entry name" value="Probable inorganic polyphosphate/atp-NAD kinase, domain 1"/>
    <property type="match status" value="1"/>
</dbReference>
<keyword evidence="5" id="KW-0460">Magnesium</keyword>
<accession>A0ABR7IC29</accession>
<keyword evidence="8" id="KW-1208">Phospholipid metabolism</keyword>
<feature type="domain" description="DAGKc" evidence="9">
    <location>
        <begin position="1"/>
        <end position="131"/>
    </location>
</feature>
<keyword evidence="10" id="KW-0418">Kinase</keyword>
<comment type="similarity">
    <text evidence="2">Belongs to the diacylglycerol/lipid kinase family.</text>
</comment>
<sequence length="298" mass="33139">MKKKLLFIFNPCSGKGQIKNKLMEVIDIMVKAGYEVTVHSTQDREDAMQKVKSEAKNYDLVICSGGDGTLDEAVTGMMQSEKKVPLGYIPAGSTNDFANSLKIPKDIVKAAHVAVEGRKFPVDVGYFNGDSFIYIAAFGLFTDVSYQTSQELKNVLGHAAYILEGAKRLHNITSYKMRVEYDGNIIEDEFAYGMITNSVSVGGFKKLTGKNVLLDDGLFEVTLIRMPKNPVEWNEILSCLANLKDDSDLIYTFKTDCVKFLPEDVIPWTLDGEFGGEHKNVIVKNVHQALEIMVKNKA</sequence>
<evidence type="ECO:0000313" key="11">
    <source>
        <dbReference type="Proteomes" id="UP000621540"/>
    </source>
</evidence>
<dbReference type="InterPro" id="IPR001206">
    <property type="entry name" value="Diacylglycerol_kinase_cat_dom"/>
</dbReference>
<keyword evidence="4" id="KW-0479">Metal-binding</keyword>
<dbReference type="EMBL" id="JACOQH010000007">
    <property type="protein sequence ID" value="MBC5754446.1"/>
    <property type="molecule type" value="Genomic_DNA"/>
</dbReference>
<dbReference type="InterPro" id="IPR005218">
    <property type="entry name" value="Diacylglycerol/lipid_kinase"/>
</dbReference>
<name>A0ABR7IC29_9FIRM</name>
<evidence type="ECO:0000256" key="2">
    <source>
        <dbReference type="ARBA" id="ARBA00005983"/>
    </source>
</evidence>
<comment type="cofactor">
    <cofactor evidence="1">
        <name>Mg(2+)</name>
        <dbReference type="ChEBI" id="CHEBI:18420"/>
    </cofactor>
</comment>
<evidence type="ECO:0000256" key="4">
    <source>
        <dbReference type="ARBA" id="ARBA00022723"/>
    </source>
</evidence>
<evidence type="ECO:0000256" key="8">
    <source>
        <dbReference type="ARBA" id="ARBA00023264"/>
    </source>
</evidence>
<evidence type="ECO:0000256" key="6">
    <source>
        <dbReference type="ARBA" id="ARBA00023098"/>
    </source>
</evidence>
<dbReference type="Gene3D" id="2.60.200.40">
    <property type="match status" value="1"/>
</dbReference>
<dbReference type="InterPro" id="IPR017438">
    <property type="entry name" value="ATP-NAD_kinase_N"/>
</dbReference>
<organism evidence="10 11">
    <name type="scientific">Roseburia yibonii</name>
    <dbReference type="NCBI Taxonomy" id="2763063"/>
    <lineage>
        <taxon>Bacteria</taxon>
        <taxon>Bacillati</taxon>
        <taxon>Bacillota</taxon>
        <taxon>Clostridia</taxon>
        <taxon>Lachnospirales</taxon>
        <taxon>Lachnospiraceae</taxon>
        <taxon>Roseburia</taxon>
    </lineage>
</organism>
<dbReference type="SMART" id="SM00046">
    <property type="entry name" value="DAGKc"/>
    <property type="match status" value="1"/>
</dbReference>